<evidence type="ECO:0000313" key="2">
    <source>
        <dbReference type="Proteomes" id="UP001153331"/>
    </source>
</evidence>
<comment type="caution">
    <text evidence="1">The sequence shown here is derived from an EMBL/GenBank/DDBJ whole genome shotgun (WGS) entry which is preliminary data.</text>
</comment>
<organism evidence="1 2">
    <name type="scientific">Boeremia exigua</name>
    <dbReference type="NCBI Taxonomy" id="749465"/>
    <lineage>
        <taxon>Eukaryota</taxon>
        <taxon>Fungi</taxon>
        <taxon>Dikarya</taxon>
        <taxon>Ascomycota</taxon>
        <taxon>Pezizomycotina</taxon>
        <taxon>Dothideomycetes</taxon>
        <taxon>Pleosporomycetidae</taxon>
        <taxon>Pleosporales</taxon>
        <taxon>Pleosporineae</taxon>
        <taxon>Didymellaceae</taxon>
        <taxon>Boeremia</taxon>
    </lineage>
</organism>
<gene>
    <name evidence="1" type="ORF">OPT61_g4921</name>
</gene>
<dbReference type="EMBL" id="JAPHNI010000297">
    <property type="protein sequence ID" value="KAJ8112799.1"/>
    <property type="molecule type" value="Genomic_DNA"/>
</dbReference>
<dbReference type="Proteomes" id="UP001153331">
    <property type="component" value="Unassembled WGS sequence"/>
</dbReference>
<name>A0ACC2ICD2_9PLEO</name>
<protein>
    <submittedName>
        <fullName evidence="1">Uncharacterized protein</fullName>
    </submittedName>
</protein>
<keyword evidence="2" id="KW-1185">Reference proteome</keyword>
<accession>A0ACC2ICD2</accession>
<reference evidence="1" key="1">
    <citation type="submission" date="2022-11" db="EMBL/GenBank/DDBJ databases">
        <title>Genome Sequence of Boeremia exigua.</title>
        <authorList>
            <person name="Buettner E."/>
        </authorList>
    </citation>
    <scope>NUCLEOTIDE SEQUENCE</scope>
    <source>
        <strain evidence="1">CU02</strain>
    </source>
</reference>
<proteinExistence type="predicted"/>
<sequence>MGAARWENGRWLGLVVWVRRGLAPTPAPPPAPASASVPHQHYTTPHHVRGFNHDNTAHNSARISACSANKRNVQLPTLGLVGDDEAAD</sequence>
<evidence type="ECO:0000313" key="1">
    <source>
        <dbReference type="EMBL" id="KAJ8112799.1"/>
    </source>
</evidence>